<feature type="compositionally biased region" description="Polar residues" evidence="1">
    <location>
        <begin position="198"/>
        <end position="209"/>
    </location>
</feature>
<dbReference type="AlphaFoldDB" id="A0A6P4CT05"/>
<feature type="region of interest" description="Disordered" evidence="1">
    <location>
        <begin position="196"/>
        <end position="220"/>
    </location>
</feature>
<reference evidence="2" key="1">
    <citation type="journal article" date="2016" name="Nat. Genet.">
        <title>The genome sequences of Arachis duranensis and Arachis ipaensis, the diploid ancestors of cultivated peanut.</title>
        <authorList>
            <person name="Bertioli D.J."/>
            <person name="Cannon S.B."/>
            <person name="Froenicke L."/>
            <person name="Huang G."/>
            <person name="Farmer A.D."/>
            <person name="Cannon E.K."/>
            <person name="Liu X."/>
            <person name="Gao D."/>
            <person name="Clevenger J."/>
            <person name="Dash S."/>
            <person name="Ren L."/>
            <person name="Moretzsohn M.C."/>
            <person name="Shirasawa K."/>
            <person name="Huang W."/>
            <person name="Vidigal B."/>
            <person name="Abernathy B."/>
            <person name="Chu Y."/>
            <person name="Niederhuth C.E."/>
            <person name="Umale P."/>
            <person name="Araujo A.C."/>
            <person name="Kozik A."/>
            <person name="Kim K.D."/>
            <person name="Burow M.D."/>
            <person name="Varshney R.K."/>
            <person name="Wang X."/>
            <person name="Zhang X."/>
            <person name="Barkley N."/>
            <person name="Guimaraes P.M."/>
            <person name="Isobe S."/>
            <person name="Guo B."/>
            <person name="Liao B."/>
            <person name="Stalker H.T."/>
            <person name="Schmitz R.J."/>
            <person name="Scheffler B.E."/>
            <person name="Leal-Bertioli S.C."/>
            <person name="Xun X."/>
            <person name="Jackson S.A."/>
            <person name="Michelmore R."/>
            <person name="Ozias-Akins P."/>
        </authorList>
    </citation>
    <scope>NUCLEOTIDE SEQUENCE [LARGE SCALE GENOMIC DNA]</scope>
    <source>
        <strain evidence="2">cv. V14167</strain>
    </source>
</reference>
<accession>A0A6P4CT05</accession>
<dbReference type="RefSeq" id="XP_015955859.1">
    <property type="nucleotide sequence ID" value="XM_016100373.2"/>
</dbReference>
<dbReference type="KEGG" id="adu:107480221"/>
<dbReference type="OrthoDB" id="775087at2759"/>
<dbReference type="GeneID" id="107480221"/>
<dbReference type="PANTHER" id="PTHR35770">
    <property type="entry name" value="U2 SMALL NUCLEAR RIBONUCLEOPROTEIN AUXILIARY FACTOR-LIKE PROTEIN"/>
    <property type="match status" value="1"/>
</dbReference>
<sequence>MVFEDFEPIFAEPKVDFSGHRSCPLSSFLLHAYAPDTSHIVIHVTDFHSHTWEARFSVPLLEDIRDIIGIGGSWSEFVDYFVASLKSEDLKLVLEANSSSDGISNAKLVAQKSKGMPLITIPLTKLVDSTANEAISNISSRLFKAYKNIKRSLVEEQERTSRLTNIVEAEKERNETLRQQLEHRHKFQKISDFEKVGVSTNGPQNSPAAKQTARDTTKVKNRVVPAHRRTKVRGALLHDSDNDK</sequence>
<gene>
    <name evidence="3" type="primary">LOC107480221</name>
</gene>
<evidence type="ECO:0000313" key="2">
    <source>
        <dbReference type="Proteomes" id="UP000515211"/>
    </source>
</evidence>
<name>A0A6P4CT05_ARADU</name>
<proteinExistence type="predicted"/>
<protein>
    <submittedName>
        <fullName evidence="3">Uncharacterized protein LOC107480221 isoform X1</fullName>
    </submittedName>
</protein>
<reference evidence="3" key="2">
    <citation type="submission" date="2025-08" db="UniProtKB">
        <authorList>
            <consortium name="RefSeq"/>
        </authorList>
    </citation>
    <scope>IDENTIFICATION</scope>
    <source>
        <tissue evidence="3">Whole plant</tissue>
    </source>
</reference>
<dbReference type="PANTHER" id="PTHR35770:SF1">
    <property type="entry name" value="U2 SMALL NUCLEAR RIBONUCLEOPROTEIN AUXILIARY FACTOR-LIKE PROTEIN"/>
    <property type="match status" value="1"/>
</dbReference>
<evidence type="ECO:0000313" key="3">
    <source>
        <dbReference type="RefSeq" id="XP_015955859.1"/>
    </source>
</evidence>
<organism evidence="2 3">
    <name type="scientific">Arachis duranensis</name>
    <name type="common">Wild peanut</name>
    <dbReference type="NCBI Taxonomy" id="130453"/>
    <lineage>
        <taxon>Eukaryota</taxon>
        <taxon>Viridiplantae</taxon>
        <taxon>Streptophyta</taxon>
        <taxon>Embryophyta</taxon>
        <taxon>Tracheophyta</taxon>
        <taxon>Spermatophyta</taxon>
        <taxon>Magnoliopsida</taxon>
        <taxon>eudicotyledons</taxon>
        <taxon>Gunneridae</taxon>
        <taxon>Pentapetalae</taxon>
        <taxon>rosids</taxon>
        <taxon>fabids</taxon>
        <taxon>Fabales</taxon>
        <taxon>Fabaceae</taxon>
        <taxon>Papilionoideae</taxon>
        <taxon>50 kb inversion clade</taxon>
        <taxon>dalbergioids sensu lato</taxon>
        <taxon>Dalbergieae</taxon>
        <taxon>Pterocarpus clade</taxon>
        <taxon>Arachis</taxon>
    </lineage>
</organism>
<dbReference type="Proteomes" id="UP000515211">
    <property type="component" value="Chromosome 3"/>
</dbReference>
<evidence type="ECO:0000256" key="1">
    <source>
        <dbReference type="SAM" id="MobiDB-lite"/>
    </source>
</evidence>
<keyword evidence="2" id="KW-1185">Reference proteome</keyword>